<feature type="region of interest" description="Disordered" evidence="1">
    <location>
        <begin position="710"/>
        <end position="776"/>
    </location>
</feature>
<evidence type="ECO:0000313" key="2">
    <source>
        <dbReference type="EMBL" id="SBS83439.1"/>
    </source>
</evidence>
<feature type="region of interest" description="Disordered" evidence="1">
    <location>
        <begin position="597"/>
        <end position="648"/>
    </location>
</feature>
<evidence type="ECO:0000313" key="3">
    <source>
        <dbReference type="Proteomes" id="UP000078560"/>
    </source>
</evidence>
<organism evidence="2 3">
    <name type="scientific">Plasmodium ovale curtisi</name>
    <dbReference type="NCBI Taxonomy" id="864141"/>
    <lineage>
        <taxon>Eukaryota</taxon>
        <taxon>Sar</taxon>
        <taxon>Alveolata</taxon>
        <taxon>Apicomplexa</taxon>
        <taxon>Aconoidasida</taxon>
        <taxon>Haemosporida</taxon>
        <taxon>Plasmodiidae</taxon>
        <taxon>Plasmodium</taxon>
        <taxon>Plasmodium (Plasmodium)</taxon>
    </lineage>
</organism>
<feature type="region of interest" description="Disordered" evidence="1">
    <location>
        <begin position="4480"/>
        <end position="4505"/>
    </location>
</feature>
<feature type="compositionally biased region" description="Basic and acidic residues" evidence="1">
    <location>
        <begin position="3773"/>
        <end position="3782"/>
    </location>
</feature>
<reference evidence="3" key="1">
    <citation type="submission" date="2016-05" db="EMBL/GenBank/DDBJ databases">
        <authorList>
            <person name="Naeem Raeece"/>
        </authorList>
    </citation>
    <scope>NUCLEOTIDE SEQUENCE [LARGE SCALE GENOMIC DNA]</scope>
</reference>
<dbReference type="Proteomes" id="UP000078560">
    <property type="component" value="Unassembled WGS sequence"/>
</dbReference>
<proteinExistence type="predicted"/>
<gene>
    <name evidence="2" type="ORF">POVCU2_0020880</name>
</gene>
<evidence type="ECO:0000256" key="1">
    <source>
        <dbReference type="SAM" id="MobiDB-lite"/>
    </source>
</evidence>
<feature type="compositionally biased region" description="Polar residues" evidence="1">
    <location>
        <begin position="3564"/>
        <end position="3574"/>
    </location>
</feature>
<feature type="region of interest" description="Disordered" evidence="1">
    <location>
        <begin position="3535"/>
        <end position="3587"/>
    </location>
</feature>
<protein>
    <submittedName>
        <fullName evidence="2">Uncharacterized protein</fullName>
    </submittedName>
</protein>
<dbReference type="EMBL" id="FLQU01000281">
    <property type="protein sequence ID" value="SBS83439.1"/>
    <property type="molecule type" value="Genomic_DNA"/>
</dbReference>
<feature type="compositionally biased region" description="Low complexity" evidence="1">
    <location>
        <begin position="736"/>
        <end position="746"/>
    </location>
</feature>
<accession>A0A1A8VVR3</accession>
<feature type="compositionally biased region" description="Low complexity" evidence="1">
    <location>
        <begin position="4480"/>
        <end position="4493"/>
    </location>
</feature>
<feature type="compositionally biased region" description="Polar residues" evidence="1">
    <location>
        <begin position="3853"/>
        <end position="3874"/>
    </location>
</feature>
<feature type="compositionally biased region" description="Polar residues" evidence="1">
    <location>
        <begin position="710"/>
        <end position="723"/>
    </location>
</feature>
<sequence>MQLFKDSKEPEGNMLVQKYAYGGFLNLHKMLSNSNLNIIQEIKISNNITDVIDKLREYRKYNDNIYEKFKNSCTPFVEKLYTETFLNIDKSLIQLNDLLVREIKYLLQTKSEIISDVSKLSEENFKKNLVDKLYEEFLQQERLEKDENSLLYFNKINMAHKLRKFLNLYSIDDIEAHEIILSLIQIDDSSKINVNYKSILKNFDYILNSSKPYTVLKAFFNGGEDVINDSFLKTYWMCLKNLHLYFKSYNTHILSILGDDFKNVIFKYIDDVICNQKEKVIYEDKANYFLNIFHFFDSFSALIISKVHNSKVTILNENGILISIHINTLPDKLIQLLSTKYYSGTLIPHRIFDDLTFLLVHENFPILNSLTNFEVTSININNIYSPFSDNKYDPINETIRITSVTSQENEKISKCIKDELLQKSQRTKGDDATYYKTVDDIIRMYKGSNPMTDEAIYLLLLNIVKGKLTNLSLLFSIEIINYLDDHCADVFLSGEDIRDNLPKEEKNEKEDMKDYYNDIGFHFYYSDRLDSNEDAYYNTSMENTSTSFIYDNPKLKKLYDAVSESVAHIDGKKLKSNISKYAKEKFGLKKAKSVHSLYDNSTSSSQKKEDLSSNEPMASPFENLSLHKSDDDSQLSVNTDNDGDRSFLDTTYSTTDEYYSSSDMLSDHTTKRLSKSMPDLSSDWDNNNIHNSKKFTAHMMNDNISAHVSDVSYQPSDNTYINSNEKKIRENSMRTLSYSSDSSDSDLSQKEAKRDTPTSATAANRDEKGDEVDNKVESELDDFDNFPIRSLPNMSEGKNNINNEEENYERNMKEIMNSTIYLRNLCKKKKIMEIEKLKSVKELKYDLLRTKYSFFNKNVLFLNEKNLKNVFESTFFDTNEMKNFIIKIMSSYEIGNLQSILNVNMSNLNFHFHQLRNIFYNKKKILSFFSLSTSQNVIDRIETKLYSVFTIVWLHYTNYLRKVLDVFATSELRLLSNMYHNLMMTNKDENHLSLLNSFGFTDVFMMYILIITLRRNVYYINQNKSFDIHNLSLFKVEPLQIARGYNGYYYIFKNTCATKVINDNAHNKYKTDAGFGLSFFSVKKIDKHIFKDENGEDSEIEGEARMFLAKKSLLTMLDSIPYGSVSYNINDKKETEKYPFLTIYRNENANVINDVPALITAIICGQMYEMSSVKKCIKKDNVFTSFSNKINSIIYNFYNNSINFKNTTFMDNTQSYYNIFSSFYTNEKILLATLLKYLKDMNRDSNNLANENEVRHHLSFIYNLVKHHILKNTVEDHEINLLLYNMEEIIFKHKLYSEKVATTLISLSEKHAGKIMATLESSHILILAAGVLPIFSSPTWFSFNYLLFVCNELYLDVLDTISLIFYHVKVRELDQNKSQGIPDVHSDILIMDLMDVINIVRFFNKILNKITTTHELEQLIDKENVIKLHLNDITIIVQKIFHNYENYFYDIIDNNIRNNIKNTLIEKMKILFIYYKKIINEESKKLTYTFEHNLKKKKSFLIFEGPISYSFPIEISYGKITAFEEIFFLDLIEYSYSDYTSSHLKYSNQKKHENNKNMSELIQRVKRINLLYHMFDIPKEYNEKLFNHIFDLAQEASVNKSFVQKGKLWGRNVPRKTYSKLCKVNLHRLIKYYFESSQIGKLVEFMLKYNENKIEIKKPQKEGKVGSNLYSCLKEQWVYKHSFKNVKPHLSNIKLKFKLSPQDIKACVQKNSGYHHLRTLTSVMLNTLAYELHNIFNIKHKFISIFSHMIIKMSDISIKMLFKINNILNIKQKIALFYYSKNALLHITEILSHHFKEKIVYFSENKEGGYDVHSFKPAKKNGDMKVVILKEGNTFRVYQQSDLLFSYDMHHLRDTSIFHIYYEELVKMKNYLESLEGKYTEEPNFSVEDVHAIIRDYSHEKNYKNVQQMILVLIERKDIGNSKKTYLRNLIDLDIVKHQSNRVKNNYLNLLYLEIFSLFGFGLYSNLDTLLKDLFLWNKGMFEWFQGSISEMKRNSNESNQYNNFPLFVSSLRYFIKKLERVTNKKSLEKKDLDYVANLIKKSKKEIGKFDLDEMMPLFLKKNQKEKIDYNNKMYGNKIEEFKIDEKVKDKVVNELEQYKFSVPSQEKKPYYFVSLIGLGYSYIQKFNELKLGLHSSVSSRNAIILKKMYNLFHVNELMDVINLLINTIINVYSKFFYANKEFMKDGVINLSKKKKKEFGELVLSKENVNMDLIDSKSIKTDEEKSEEMSIDTGLFPIHEYYLNYVIKNSFDFFYTVLGCSDAKTCFLSKDEYVRDVIKKYLRENPFNKNMIWLIPLLSHHFRSSLIILYMKENEIRLYKYQDDSSMKFSIQILVQDGKMFLILPTYFIHINILNIITNTFIKNENDITNSGKVLSPLYSKVTTSCTLTIDESLANRDNSDNYYNVYFKILDEKINLLLSKKMHIYTVIVSIREDVLNFKYFMYYENFVKFLKLMDTFIEAVNLKIQLHVDFTFEDIFNSTNTQVKHSINNIIKFIEKDGYNIFGLEIKKFYSNILQNYSSNKYQSGTFLRVLDFLLNTIKLEIDSQNKLINYSSNEVENNKNRLYIQKLKSFESFILCEHIKIVTSIMKYVEINFNQIINHIVYKRERQNVQQESINKVEIIHDCCLKYDFNELGANELTKKYFNELEKKNMKIVNYTKNLQTLSDEELDYEEWYYAASKIQIEEMKKSELAYFKILKEDIFWKEGAKNFTSNMLMKELKEKKVYIEGKDIKKLSNKKLTFSEYKDILYGVKINSKTEYDIDIMYLYREHYAISFVWKFINTEICINGHDINFDDVYEKLKNYKNDLQYLSLLSKDDIYNMFNSVVIFHRFVESIDEDKFNKYKSYRITNILFEELMNRGIYISGDTLVTKEYIESVFNYDMWKKDIKYVKVSNVLIRSLVPIKYVNYHSSAPIYKLLRFFVNSRFNVRLVNLLSYVIYNVLKLDKMKDNIFNIIMSEGILRGTIDVIRLILIKFNISLERLTIWFTNILTNLQYVMEHCFIQDVLESIDYRRAFSNLFFLLHNLVEECYFKAILNLLHYYPFILEFMLNNEDKIKEILLSFKRFFLLNFGTFINFFQHLYDNVETKFLTYLKYYATKIVNNILPFSSDVIEKIMQIEMQSISLLEFISFHDEESIVQIYQNVIALVQHEDFMNNIRKQTLQKHKEFFSDMKKVEISKEKLLDEIYTNAREISSSSKKHVLKRSIHHGKIPPSGGKLPTPRANVSFLQSVPEQWKKFRSATLPLEKTKNHIPGSKYLATVSKKVYKGKCEKRERRKNNKERRSAVMMLGKNTDGITLFDEDKNLYDDLDSEYTDEDIDISFLQNNTANIAQNYYLIETNKYRTLSCLEKMFLHAFDSNINSSENKIKVCSSLHSHNWTNKAHKVSLKRLSDSEKNIYGYTHNLFLYIKMKNIKCEMLFKLHLSEQNKNILNGRKYKNAIVDFNIFRENNELCFLIMKSKKKKDNNVLLCYNAELVPFYRNNDISNYLNKVFNDVDSLNSISKNENNDSIDEYGKEQINDFSKYPFNIIDKANRNTQFGDTNAEMEKGNSSTTQEMDEKRNKSNEGVINQQGNVFSGGDIISEREKSSKSSTKFTINKAFKKIKKGIRKLNRNIKKGKKSEEGKDNLNDNIEKINEALKYLSERKIINQLLEFEYFHSTKWTSNIFSVTIDTMKGENENIKLALELGDYNIKTYYEVDLKDPYNVESLQKLDEFIKKSNMRDLIAQRLKKYTKLNLILKYIFKINHEIKHVSYVKSTKQVRRGDNAQWGNSNEGKEAERENSLEEETTEEEYLRFTWYKEKKKRRENVVLVVKSINPLRLKDENSEILCETSANIEHILHFLKSTDSGEGATVASTVESSKGGNLSEENNISTEEIQEVEASGETNEEQEVQEKHEVTSETAKGGSPISGVRLDSVEEEGAKGGFFSDYAKYFSKIYPLTEEEIYYVKMRMDRKCALLKYRLILLSMVIIKSNNLSNLRKMGNLSNEYLNYNYVYYKNIEYNQKELFRKKNVYVENKHYIIKKKLECLIGLNFYKSLKSSLEKKKILDRFLEDLAVELSDINKFFYKYYYNDNSNIHSSNFYMNKMKNVKTLCPIIYELKSKEKINLTDTSKIDNSIKLESIITDENELEQCERDVGFYGSNISFFGKMLDNSIGKSRIKNIAMFSYQCEKSIFNGKNLSELDEYHNNFCINMFAKELEEREEPFKQNTEWIDMLYNTFSSKKNDNYEGNNYSEIKCFGFADRDELKEYEKKKEAKCKITILSRTLNVLQQFIDKYYKIKNEGIHNGNAYNVYTLYKNIYTVMIYKLMFETRPFKPLRVQQKLNVVGNKYTKLLHKKENYSKFLKHILDKTSTMYLEIELLYNEHVFLRNIPFPSESVDILIFNHRPFNDDAYGYKLSASPYMIINEGEENTKVYTFFVLILLGYYPEIQKSLLHVSENADLIYKLLEIDIEEFRKILQNSSEKHQTKDNTLSFVSFPWSQSASSSGNGTTNTQRKKQHSQEEENITDKITSSFGTIYNYLFSKPEDEGTSSNVADIYEKNEINGKNSMNDEVYEINDFTWMEKEQIYSIKKLIVQHELVDVFIKGIKMINIQSFLKGENYLEAFKNALNEELKKKDFYHHFIRTTPLFNFDSYKVQHLLLFAFYYSFADIIRIRRQYVNLESDINRSIDNNKMVYSYRTKSYNQFNLETEKRALLNKDHEEIAKFIYKYAIRYRYGREDYSNVLFKFDTSQIDELMNILNNKKKQIYTAEDLREITSFVEVMVENYIFILNNYPSSFSLSKHSSFYENFIKNVKQFFFSFNKKNNLIYIINQRDINYNMQSIKHIKEKSTIMNIIKSTLQFVFLAATRSYKADEAIKNVISVNEGITFNETLKEECSNCQKVSKKKSTDGYVFLQKKTPLVYNMKKCHHDGGEHIRSHGLCSNCHFPVRVNRGKNVLKKKEKQMVRKLEGNQLALLPQGQHLMPTLEGKKVKCTSAVRISKHGKWIKIVKCRKGKFLEVKRNWCRKQSGGNSPTIYSENNEKASLHKHIHFKMCNKNSNNCMNDIQLRNCETDLEKKSNSHDALEIAQVIEYNFTEHESKKSTESSLLDSFLGTRMNTLYSKLKGGVFSFTFIHGFDFFIRNSLYFYKTNLISKYITYYAKMHVVQSLDMLILIVRDYELKTSLTNTNSIKHSFFNICLFNLQYLSVSLKNILNLIDEKKIERILSNIIAVIHMRYTGNARFIENIIMNINLALAKNITLKKMFGNFISYLTISSIQTLELYFHLRYKKKLLNLIIIFLNKLSGTISNILGEPFFQSYMCTHLIKLGESFISEFNAENTVYRFFMDVGDINFIDIIISYAYKYFPKAVHDFTEE</sequence>
<feature type="compositionally biased region" description="Basic and acidic residues" evidence="1">
    <location>
        <begin position="764"/>
        <end position="776"/>
    </location>
</feature>
<feature type="compositionally biased region" description="Basic and acidic residues" evidence="1">
    <location>
        <begin position="747"/>
        <end position="756"/>
    </location>
</feature>
<name>A0A1A8VVR3_PLAOA</name>
<feature type="region of interest" description="Disordered" evidence="1">
    <location>
        <begin position="3764"/>
        <end position="3785"/>
    </location>
</feature>
<feature type="region of interest" description="Disordered" evidence="1">
    <location>
        <begin position="3852"/>
        <end position="3910"/>
    </location>
</feature>